<evidence type="ECO:0000313" key="2">
    <source>
        <dbReference type="Proteomes" id="UP000799424"/>
    </source>
</evidence>
<dbReference type="Proteomes" id="UP000799424">
    <property type="component" value="Unassembled WGS sequence"/>
</dbReference>
<sequence>MTSSFMPTIDLSTLPTIDADVPCPDANRSPTGAWVLPGRLVPRVEELQAQDPSLTRAQCFEQLGAEWDDEYNAPPPEGMVFFFTDPEKTVRTRVSDGTEYRGAWVMTQAQKAEADAAKREHAEWGWKRCVETAGGTWTEYYFSLELDDYAHIGDAPGA</sequence>
<dbReference type="AlphaFoldDB" id="A0A6A6ZG45"/>
<name>A0A6A6ZG45_9PLEO</name>
<evidence type="ECO:0000313" key="1">
    <source>
        <dbReference type="EMBL" id="KAF2820082.1"/>
    </source>
</evidence>
<accession>A0A6A6ZG45</accession>
<keyword evidence="2" id="KW-1185">Reference proteome</keyword>
<dbReference type="EMBL" id="MU006242">
    <property type="protein sequence ID" value="KAF2820082.1"/>
    <property type="molecule type" value="Genomic_DNA"/>
</dbReference>
<dbReference type="OrthoDB" id="3783470at2759"/>
<organism evidence="1 2">
    <name type="scientific">Ophiobolus disseminans</name>
    <dbReference type="NCBI Taxonomy" id="1469910"/>
    <lineage>
        <taxon>Eukaryota</taxon>
        <taxon>Fungi</taxon>
        <taxon>Dikarya</taxon>
        <taxon>Ascomycota</taxon>
        <taxon>Pezizomycotina</taxon>
        <taxon>Dothideomycetes</taxon>
        <taxon>Pleosporomycetidae</taxon>
        <taxon>Pleosporales</taxon>
        <taxon>Pleosporineae</taxon>
        <taxon>Phaeosphaeriaceae</taxon>
        <taxon>Ophiobolus</taxon>
    </lineage>
</organism>
<protein>
    <submittedName>
        <fullName evidence="1">Uncharacterized protein</fullName>
    </submittedName>
</protein>
<proteinExistence type="predicted"/>
<gene>
    <name evidence="1" type="ORF">CC86DRAFT_374780</name>
</gene>
<reference evidence="1" key="1">
    <citation type="journal article" date="2020" name="Stud. Mycol.">
        <title>101 Dothideomycetes genomes: a test case for predicting lifestyles and emergence of pathogens.</title>
        <authorList>
            <person name="Haridas S."/>
            <person name="Albert R."/>
            <person name="Binder M."/>
            <person name="Bloem J."/>
            <person name="Labutti K."/>
            <person name="Salamov A."/>
            <person name="Andreopoulos B."/>
            <person name="Baker S."/>
            <person name="Barry K."/>
            <person name="Bills G."/>
            <person name="Bluhm B."/>
            <person name="Cannon C."/>
            <person name="Castanera R."/>
            <person name="Culley D."/>
            <person name="Daum C."/>
            <person name="Ezra D."/>
            <person name="Gonzalez J."/>
            <person name="Henrissat B."/>
            <person name="Kuo A."/>
            <person name="Liang C."/>
            <person name="Lipzen A."/>
            <person name="Lutzoni F."/>
            <person name="Magnuson J."/>
            <person name="Mondo S."/>
            <person name="Nolan M."/>
            <person name="Ohm R."/>
            <person name="Pangilinan J."/>
            <person name="Park H.-J."/>
            <person name="Ramirez L."/>
            <person name="Alfaro M."/>
            <person name="Sun H."/>
            <person name="Tritt A."/>
            <person name="Yoshinaga Y."/>
            <person name="Zwiers L.-H."/>
            <person name="Turgeon B."/>
            <person name="Goodwin S."/>
            <person name="Spatafora J."/>
            <person name="Crous P."/>
            <person name="Grigoriev I."/>
        </authorList>
    </citation>
    <scope>NUCLEOTIDE SEQUENCE</scope>
    <source>
        <strain evidence="1">CBS 113818</strain>
    </source>
</reference>